<feature type="domain" description="AP2/ERF" evidence="10">
    <location>
        <begin position="175"/>
        <end position="239"/>
    </location>
</feature>
<organism evidence="11 12">
    <name type="scientific">Paspalum notatum var. saurae</name>
    <dbReference type="NCBI Taxonomy" id="547442"/>
    <lineage>
        <taxon>Eukaryota</taxon>
        <taxon>Viridiplantae</taxon>
        <taxon>Streptophyta</taxon>
        <taxon>Embryophyta</taxon>
        <taxon>Tracheophyta</taxon>
        <taxon>Spermatophyta</taxon>
        <taxon>Magnoliopsida</taxon>
        <taxon>Liliopsida</taxon>
        <taxon>Poales</taxon>
        <taxon>Poaceae</taxon>
        <taxon>PACMAD clade</taxon>
        <taxon>Panicoideae</taxon>
        <taxon>Andropogonodae</taxon>
        <taxon>Paspaleae</taxon>
        <taxon>Paspalinae</taxon>
        <taxon>Paspalum</taxon>
    </lineage>
</organism>
<evidence type="ECO:0000256" key="2">
    <source>
        <dbReference type="ARBA" id="ARBA00023015"/>
    </source>
</evidence>
<comment type="similarity">
    <text evidence="8">Belongs to the AP2/ERF transcription factor family. ERF subfamily.</text>
</comment>
<dbReference type="PANTHER" id="PTHR31839:SF10">
    <property type="entry name" value="DEHYDRATION-RESPONSIVE ELEMENT-BINDING PROTEIN 1A"/>
    <property type="match status" value="1"/>
</dbReference>
<feature type="region of interest" description="Disordered" evidence="9">
    <location>
        <begin position="1"/>
        <end position="20"/>
    </location>
</feature>
<evidence type="ECO:0000256" key="1">
    <source>
        <dbReference type="ARBA" id="ARBA00004123"/>
    </source>
</evidence>
<evidence type="ECO:0000256" key="8">
    <source>
        <dbReference type="ARBA" id="ARBA00024343"/>
    </source>
</evidence>
<feature type="compositionally biased region" description="Low complexity" evidence="9">
    <location>
        <begin position="110"/>
        <end position="121"/>
    </location>
</feature>
<dbReference type="Proteomes" id="UP001341281">
    <property type="component" value="Chromosome 09"/>
</dbReference>
<dbReference type="SUPFAM" id="SSF54171">
    <property type="entry name" value="DNA-binding domain"/>
    <property type="match status" value="1"/>
</dbReference>
<dbReference type="EMBL" id="CP144753">
    <property type="protein sequence ID" value="WVZ91815.1"/>
    <property type="molecule type" value="Genomic_DNA"/>
</dbReference>
<evidence type="ECO:0000256" key="6">
    <source>
        <dbReference type="ARBA" id="ARBA00023163"/>
    </source>
</evidence>
<evidence type="ECO:0000256" key="4">
    <source>
        <dbReference type="ARBA" id="ARBA00023125"/>
    </source>
</evidence>
<evidence type="ECO:0000256" key="9">
    <source>
        <dbReference type="SAM" id="MobiDB-lite"/>
    </source>
</evidence>
<dbReference type="InterPro" id="IPR001471">
    <property type="entry name" value="AP2/ERF_dom"/>
</dbReference>
<feature type="region of interest" description="Disordered" evidence="9">
    <location>
        <begin position="296"/>
        <end position="335"/>
    </location>
</feature>
<dbReference type="GO" id="GO:0003677">
    <property type="term" value="F:DNA binding"/>
    <property type="evidence" value="ECO:0007669"/>
    <property type="project" value="UniProtKB-KW"/>
</dbReference>
<dbReference type="InterPro" id="IPR016177">
    <property type="entry name" value="DNA-bd_dom_sf"/>
</dbReference>
<reference evidence="11 12" key="1">
    <citation type="submission" date="2024-02" db="EMBL/GenBank/DDBJ databases">
        <title>High-quality chromosome-scale genome assembly of Pensacola bahiagrass (Paspalum notatum Flugge var. saurae).</title>
        <authorList>
            <person name="Vega J.M."/>
            <person name="Podio M."/>
            <person name="Orjuela J."/>
            <person name="Siena L.A."/>
            <person name="Pessino S.C."/>
            <person name="Combes M.C."/>
            <person name="Mariac C."/>
            <person name="Albertini E."/>
            <person name="Pupilli F."/>
            <person name="Ortiz J.P.A."/>
            <person name="Leblanc O."/>
        </authorList>
    </citation>
    <scope>NUCLEOTIDE SEQUENCE [LARGE SCALE GENOMIC DNA]</scope>
    <source>
        <strain evidence="11">R1</strain>
        <tissue evidence="11">Leaf</tissue>
    </source>
</reference>
<evidence type="ECO:0000256" key="7">
    <source>
        <dbReference type="ARBA" id="ARBA00023242"/>
    </source>
</evidence>
<dbReference type="GO" id="GO:0003700">
    <property type="term" value="F:DNA-binding transcription factor activity"/>
    <property type="evidence" value="ECO:0007669"/>
    <property type="project" value="InterPro"/>
</dbReference>
<dbReference type="AlphaFoldDB" id="A0AAQ3UGN3"/>
<evidence type="ECO:0000313" key="11">
    <source>
        <dbReference type="EMBL" id="WVZ91815.1"/>
    </source>
</evidence>
<name>A0AAQ3UGN3_PASNO</name>
<evidence type="ECO:0000259" key="10">
    <source>
        <dbReference type="PROSITE" id="PS51032"/>
    </source>
</evidence>
<feature type="compositionally biased region" description="Low complexity" evidence="9">
    <location>
        <begin position="134"/>
        <end position="151"/>
    </location>
</feature>
<dbReference type="Pfam" id="PF00847">
    <property type="entry name" value="AP2"/>
    <property type="match status" value="1"/>
</dbReference>
<sequence length="384" mass="40537">MRLARFQAATDGRRPVSGTQSEWPCARHRIRVRALPCTGNPHSPLVCLLSHDDDAVSTSASIGSIPSDPPCVTSPTNTCPPKPPFPTTTTTASTDRMHETAALTPQSTVLLRPLDSLSRSPMACQPKQEPPPGSCTCDSPATSTSSSGSTPSPTPPAKKKRPAGSTRFRETRHPVYRGVRRRGRAGRWRWVCEVRVPGRRGCRLWLGTFHAAEAAARAHDAAMLALRGHAGAARSLNFPDSAWRLRVPAPDPAGAPDGVRRAVAAALEGFLLRPRHEDDAMSATSGDSGSDTIEAAAAAAADDDNSASTEAELVTTRSEHDDDDGRETDTGTAAPSFELDVLSDMGAALYYASLAQGLLMDPPACGGDDGDCDVVAAAVPLWTY</sequence>
<comment type="subcellular location">
    <subcellularLocation>
        <location evidence="1">Nucleus</location>
    </subcellularLocation>
</comment>
<keyword evidence="6" id="KW-0804">Transcription</keyword>
<proteinExistence type="inferred from homology"/>
<dbReference type="InterPro" id="IPR045277">
    <property type="entry name" value="DRE1A-I"/>
</dbReference>
<evidence type="ECO:0000256" key="3">
    <source>
        <dbReference type="ARBA" id="ARBA00023016"/>
    </source>
</evidence>
<dbReference type="SMART" id="SM00380">
    <property type="entry name" value="AP2"/>
    <property type="match status" value="1"/>
</dbReference>
<dbReference type="Gene3D" id="3.30.730.10">
    <property type="entry name" value="AP2/ERF domain"/>
    <property type="match status" value="1"/>
</dbReference>
<gene>
    <name evidence="11" type="ORF">U9M48_037938</name>
</gene>
<feature type="region of interest" description="Disordered" evidence="9">
    <location>
        <begin position="59"/>
        <end position="170"/>
    </location>
</feature>
<evidence type="ECO:0000313" key="12">
    <source>
        <dbReference type="Proteomes" id="UP001341281"/>
    </source>
</evidence>
<keyword evidence="5" id="KW-0010">Activator</keyword>
<keyword evidence="2" id="KW-0805">Transcription regulation</keyword>
<keyword evidence="12" id="KW-1185">Reference proteome</keyword>
<keyword evidence="4" id="KW-0238">DNA-binding</keyword>
<dbReference type="InterPro" id="IPR036955">
    <property type="entry name" value="AP2/ERF_dom_sf"/>
</dbReference>
<dbReference type="PANTHER" id="PTHR31839">
    <property type="entry name" value="DEHYDRATION-RESPONSIVE ELEMENT-BINDING PROTEIN 1D"/>
    <property type="match status" value="1"/>
</dbReference>
<accession>A0AAQ3UGN3</accession>
<dbReference type="PROSITE" id="PS51032">
    <property type="entry name" value="AP2_ERF"/>
    <property type="match status" value="1"/>
</dbReference>
<keyword evidence="3" id="KW-0346">Stress response</keyword>
<keyword evidence="7" id="KW-0539">Nucleus</keyword>
<protein>
    <recommendedName>
        <fullName evidence="10">AP2/ERF domain-containing protein</fullName>
    </recommendedName>
</protein>
<dbReference type="GO" id="GO:0005634">
    <property type="term" value="C:nucleus"/>
    <property type="evidence" value="ECO:0007669"/>
    <property type="project" value="UniProtKB-SubCell"/>
</dbReference>
<evidence type="ECO:0000256" key="5">
    <source>
        <dbReference type="ARBA" id="ARBA00023159"/>
    </source>
</evidence>